<accession>K5UL39</accession>
<sequence length="311" mass="35407">MHNPVLSVSMQGTVFWKPVFEYDNSENDGTITFRKTLFHTTTFMAKVFDREVNEAVYRHSQRQRNNSVSFDFEHKAFEVLAVVALQDNRTMTEFDAALQHVKERTVEVVHATTQQSDTIGPRSKLNLYQKVFNFAGLNYECDTFKTSSAPLYQTKVVDVTVRVRPVSFIRDIEVIYGDYAAQAPAVRVVEVSGGNDDINAGFGGKYVWLRPIYTYNPAEAASRFDLIIQDGEHLDWPDLAKWAGGKYRFLRAVNDHMSPVKITQLALLRGGYVEKVDGWGYSEKTGDINGGRWGDYLYLVWKTHAVPDHIS</sequence>
<gene>
    <name evidence="1" type="ORF">PHACADRAFT_105609</name>
</gene>
<dbReference type="RefSeq" id="XP_007401523.1">
    <property type="nucleotide sequence ID" value="XM_007401461.1"/>
</dbReference>
<keyword evidence="2" id="KW-1185">Reference proteome</keyword>
<dbReference type="InParanoid" id="K5UL39"/>
<reference evidence="1 2" key="1">
    <citation type="journal article" date="2012" name="BMC Genomics">
        <title>Comparative genomics of the white-rot fungi, Phanerochaete carnosa and P. chrysosporium, to elucidate the genetic basis of the distinct wood types they colonize.</title>
        <authorList>
            <person name="Suzuki H."/>
            <person name="MacDonald J."/>
            <person name="Syed K."/>
            <person name="Salamov A."/>
            <person name="Hori C."/>
            <person name="Aerts A."/>
            <person name="Henrissat B."/>
            <person name="Wiebenga A."/>
            <person name="vanKuyk P.A."/>
            <person name="Barry K."/>
            <person name="Lindquist E."/>
            <person name="LaButti K."/>
            <person name="Lapidus A."/>
            <person name="Lucas S."/>
            <person name="Coutinho P."/>
            <person name="Gong Y."/>
            <person name="Samejima M."/>
            <person name="Mahadevan R."/>
            <person name="Abou-Zaid M."/>
            <person name="de Vries R.P."/>
            <person name="Igarashi K."/>
            <person name="Yadav J.S."/>
            <person name="Grigoriev I.V."/>
            <person name="Master E.R."/>
        </authorList>
    </citation>
    <scope>NUCLEOTIDE SEQUENCE [LARGE SCALE GENOMIC DNA]</scope>
    <source>
        <strain evidence="1 2">HHB-10118-sp</strain>
    </source>
</reference>
<dbReference type="KEGG" id="pco:PHACADRAFT_105609"/>
<dbReference type="EMBL" id="JH930479">
    <property type="protein sequence ID" value="EKM50341.1"/>
    <property type="molecule type" value="Genomic_DNA"/>
</dbReference>
<dbReference type="HOGENOM" id="CLU_903197_0_0_1"/>
<organism evidence="1 2">
    <name type="scientific">Phanerochaete carnosa (strain HHB-10118-sp)</name>
    <name type="common">White-rot fungus</name>
    <name type="synonym">Peniophora carnosa</name>
    <dbReference type="NCBI Taxonomy" id="650164"/>
    <lineage>
        <taxon>Eukaryota</taxon>
        <taxon>Fungi</taxon>
        <taxon>Dikarya</taxon>
        <taxon>Basidiomycota</taxon>
        <taxon>Agaricomycotina</taxon>
        <taxon>Agaricomycetes</taxon>
        <taxon>Polyporales</taxon>
        <taxon>Phanerochaetaceae</taxon>
        <taxon>Phanerochaete</taxon>
    </lineage>
</organism>
<evidence type="ECO:0000313" key="2">
    <source>
        <dbReference type="Proteomes" id="UP000008370"/>
    </source>
</evidence>
<dbReference type="GeneID" id="18907357"/>
<evidence type="ECO:0000313" key="1">
    <source>
        <dbReference type="EMBL" id="EKM50341.1"/>
    </source>
</evidence>
<dbReference type="OrthoDB" id="1046782at2759"/>
<proteinExistence type="predicted"/>
<dbReference type="AlphaFoldDB" id="K5UL39"/>
<name>K5UL39_PHACS</name>
<protein>
    <submittedName>
        <fullName evidence="1">Uncharacterized protein</fullName>
    </submittedName>
</protein>
<dbReference type="Proteomes" id="UP000008370">
    <property type="component" value="Unassembled WGS sequence"/>
</dbReference>